<dbReference type="GO" id="GO:0032790">
    <property type="term" value="P:ribosome disassembly"/>
    <property type="evidence" value="ECO:0007669"/>
    <property type="project" value="TreeGrafter"/>
</dbReference>
<dbReference type="PANTHER" id="PTHR43261:SF1">
    <property type="entry name" value="RIBOSOME-RELEASING FACTOR 2, MITOCHONDRIAL"/>
    <property type="match status" value="1"/>
</dbReference>
<dbReference type="GO" id="GO:0046677">
    <property type="term" value="P:response to antibiotic"/>
    <property type="evidence" value="ECO:0007669"/>
    <property type="project" value="UniProtKB-KW"/>
</dbReference>
<dbReference type="SUPFAM" id="SSF50447">
    <property type="entry name" value="Translation proteins"/>
    <property type="match status" value="1"/>
</dbReference>
<evidence type="ECO:0000313" key="10">
    <source>
        <dbReference type="Proteomes" id="UP000284794"/>
    </source>
</evidence>
<gene>
    <name evidence="9" type="ORF">DW007_00660</name>
    <name evidence="8" type="ORF">DW811_04070</name>
    <name evidence="7" type="ORF">DW858_04050</name>
</gene>
<dbReference type="NCBIfam" id="TIGR00231">
    <property type="entry name" value="small_GTP"/>
    <property type="match status" value="1"/>
</dbReference>
<dbReference type="InterPro" id="IPR009000">
    <property type="entry name" value="Transl_B-barrel_sf"/>
</dbReference>
<dbReference type="SUPFAM" id="SSF52540">
    <property type="entry name" value="P-loop containing nucleoside triphosphate hydrolases"/>
    <property type="match status" value="1"/>
</dbReference>
<proteinExistence type="predicted"/>
<dbReference type="Pfam" id="PF22042">
    <property type="entry name" value="EF-G_D2"/>
    <property type="match status" value="1"/>
</dbReference>
<dbReference type="Pfam" id="PF14492">
    <property type="entry name" value="EFG_III"/>
    <property type="match status" value="1"/>
</dbReference>
<dbReference type="CDD" id="cd03711">
    <property type="entry name" value="Tet_C"/>
    <property type="match status" value="1"/>
</dbReference>
<dbReference type="InterPro" id="IPR000795">
    <property type="entry name" value="T_Tr_GTP-bd_dom"/>
</dbReference>
<evidence type="ECO:0000313" key="11">
    <source>
        <dbReference type="Proteomes" id="UP000285201"/>
    </source>
</evidence>
<sequence length="875" mass="97703">MEKGNDMAHSNPITIGMLAHVDAGKTTLSEAILYSAGSIRKLGRVDNQDTFLDTVDMERARGITIFSKQAAYNYNGSSYTLLDTPGHVDFSAETERTLWVLDAAVLVISGMDGVQGHTETLWSLLKRLGIPVFIFVNKMDQQGTDRARIMEQLKNRLSESCVDFNNIDYEEVAMCHEEALEQFLDSAHVDDALISDMVMNRRIFPVYFGSALRMNGVEELIKGIDTYAGCPEYSDEFSAKVYKITRDDRGERLTHLKVCGGSLKSKMLIGNEKVNQIRVYAGDKFTSINEAPAGTVCAVTGLSETKAGQFIGAGGEDNIPVLEPVLNYKLNLPAGADPVALLSKLRTLEEEEPELHVEWDENFKEIHVSVMGPVLIEVLTNIIRTRFGVDVTFGEGSIVYKETIKNKAYGIGHFEPLRHYAEVHLLLEPGESGSGMRYECHCSEDILDKNWQRLVYTHLCEKMHRGVLTGSELTDMKITLVAGRAHPKHTEGGDFRQATYRAVRQGLMQAESVLLEPFYAFSLEVKRDYVGRAMTDFERMGAAFNMQEADGDNVVITGEGPVSVIGNYQAEVNAYTKGTGRLALKMAGYRPCHNTEEVIERFGYEPERDTRNPVDSVFCAGGSGYVVPWNEVREHAHVEIAVTDSGVAGGQSDREVKLTAKQASRTVSDEWIGTDEVDRILNETYFSNSRGDNERRKLSKRKADTAVGRYVTGGNANVKNPPKAPEYNPDKKSFLLVDGYNIIHAFKELSELAQVNLDSARGRLLDILCNYQAMKGCELIVVFDAYRVPGHDEEFIDFHNIHVVFTKTAETADHYIEKFAHENGKKYNVTVATSDGVEQVIIRGQGCLLISAREFEKEIAAMEEHLRENYLNRTY</sequence>
<comment type="function">
    <text evidence="1">Abolishes the inhibitory effect of tetracyclin on protein synthesis by a non-covalent modification of the ribosomes.</text>
</comment>
<organism evidence="7 12">
    <name type="scientific">Lachnospira eligens</name>
    <dbReference type="NCBI Taxonomy" id="39485"/>
    <lineage>
        <taxon>Bacteria</taxon>
        <taxon>Bacillati</taxon>
        <taxon>Bacillota</taxon>
        <taxon>Clostridia</taxon>
        <taxon>Lachnospirales</taxon>
        <taxon>Lachnospiraceae</taxon>
        <taxon>Lachnospira</taxon>
    </lineage>
</organism>
<dbReference type="Proteomes" id="UP000284794">
    <property type="component" value="Unassembled WGS sequence"/>
</dbReference>
<dbReference type="GO" id="GO:0005525">
    <property type="term" value="F:GTP binding"/>
    <property type="evidence" value="ECO:0007669"/>
    <property type="project" value="UniProtKB-KW"/>
</dbReference>
<dbReference type="EMBL" id="QSHM01000003">
    <property type="protein sequence ID" value="RHC14222.1"/>
    <property type="molecule type" value="Genomic_DNA"/>
</dbReference>
<dbReference type="PANTHER" id="PTHR43261">
    <property type="entry name" value="TRANSLATION ELONGATION FACTOR G-RELATED"/>
    <property type="match status" value="1"/>
</dbReference>
<dbReference type="InterPro" id="IPR053905">
    <property type="entry name" value="EF-G-like_DII"/>
</dbReference>
<dbReference type="InterPro" id="IPR041095">
    <property type="entry name" value="EFG_II"/>
</dbReference>
<dbReference type="GO" id="GO:0003924">
    <property type="term" value="F:GTPase activity"/>
    <property type="evidence" value="ECO:0007669"/>
    <property type="project" value="InterPro"/>
</dbReference>
<keyword evidence="2" id="KW-0547">Nucleotide-binding</keyword>
<dbReference type="Pfam" id="PF00009">
    <property type="entry name" value="GTP_EFTU"/>
    <property type="match status" value="1"/>
</dbReference>
<dbReference type="InterPro" id="IPR000640">
    <property type="entry name" value="EFG_V-like"/>
</dbReference>
<dbReference type="PRINTS" id="PR00315">
    <property type="entry name" value="ELONGATNFCT"/>
</dbReference>
<dbReference type="EMBL" id="QROY01000001">
    <property type="protein sequence ID" value="RHL72404.1"/>
    <property type="molecule type" value="Genomic_DNA"/>
</dbReference>
<feature type="domain" description="Tr-type G" evidence="6">
    <location>
        <begin position="10"/>
        <end position="232"/>
    </location>
</feature>
<protein>
    <submittedName>
        <fullName evidence="7">GTP-binding protein</fullName>
    </submittedName>
</protein>
<dbReference type="Gene3D" id="2.40.30.10">
    <property type="entry name" value="Translation factors"/>
    <property type="match status" value="1"/>
</dbReference>
<dbReference type="PROSITE" id="PS51722">
    <property type="entry name" value="G_TR_2"/>
    <property type="match status" value="1"/>
</dbReference>
<dbReference type="Proteomes" id="UP000285844">
    <property type="component" value="Unassembled WGS sequence"/>
</dbReference>
<evidence type="ECO:0000313" key="12">
    <source>
        <dbReference type="Proteomes" id="UP000285844"/>
    </source>
</evidence>
<dbReference type="SUPFAM" id="SSF54980">
    <property type="entry name" value="EF-G C-terminal domain-like"/>
    <property type="match status" value="2"/>
</dbReference>
<name>A0A413YYN8_9FIRM</name>
<evidence type="ECO:0000256" key="3">
    <source>
        <dbReference type="ARBA" id="ARBA00022917"/>
    </source>
</evidence>
<dbReference type="InterPro" id="IPR005225">
    <property type="entry name" value="Small_GTP-bd"/>
</dbReference>
<keyword evidence="3" id="KW-0648">Protein biosynthesis</keyword>
<dbReference type="Pfam" id="PF05991">
    <property type="entry name" value="NYN_YacP"/>
    <property type="match status" value="1"/>
</dbReference>
<evidence type="ECO:0000313" key="9">
    <source>
        <dbReference type="EMBL" id="RHL72404.1"/>
    </source>
</evidence>
<comment type="caution">
    <text evidence="7">The sequence shown here is derived from an EMBL/GenBank/DDBJ whole genome shotgun (WGS) entry which is preliminary data.</text>
</comment>
<evidence type="ECO:0000256" key="1">
    <source>
        <dbReference type="ARBA" id="ARBA00003987"/>
    </source>
</evidence>
<dbReference type="Gene3D" id="3.30.70.870">
    <property type="entry name" value="Elongation Factor G (Translational Gtpase), domain 3"/>
    <property type="match status" value="1"/>
</dbReference>
<accession>A0A413YYN8</accession>
<evidence type="ECO:0000313" key="8">
    <source>
        <dbReference type="EMBL" id="RHD10230.1"/>
    </source>
</evidence>
<evidence type="ECO:0000259" key="6">
    <source>
        <dbReference type="PROSITE" id="PS51722"/>
    </source>
</evidence>
<dbReference type="InterPro" id="IPR035647">
    <property type="entry name" value="EFG_III/V"/>
</dbReference>
<dbReference type="InterPro" id="IPR031157">
    <property type="entry name" value="G_TR_CS"/>
</dbReference>
<dbReference type="CDD" id="cd10912">
    <property type="entry name" value="PIN_YacP-like"/>
    <property type="match status" value="1"/>
</dbReference>
<dbReference type="Pfam" id="PF03764">
    <property type="entry name" value="EFG_IV"/>
    <property type="match status" value="1"/>
</dbReference>
<dbReference type="PROSITE" id="PS00301">
    <property type="entry name" value="G_TR_1"/>
    <property type="match status" value="1"/>
</dbReference>
<dbReference type="SUPFAM" id="SSF54211">
    <property type="entry name" value="Ribosomal protein S5 domain 2-like"/>
    <property type="match status" value="1"/>
</dbReference>
<dbReference type="InterPro" id="IPR020568">
    <property type="entry name" value="Ribosomal_Su5_D2-typ_SF"/>
</dbReference>
<dbReference type="InterPro" id="IPR035650">
    <property type="entry name" value="Tet_C"/>
</dbReference>
<keyword evidence="4" id="KW-0342">GTP-binding</keyword>
<dbReference type="Gene3D" id="3.30.230.10">
    <property type="match status" value="1"/>
</dbReference>
<dbReference type="InterPro" id="IPR014721">
    <property type="entry name" value="Ribsml_uS5_D2-typ_fold_subgr"/>
</dbReference>
<evidence type="ECO:0000256" key="2">
    <source>
        <dbReference type="ARBA" id="ARBA00022741"/>
    </source>
</evidence>
<dbReference type="Gene3D" id="3.40.50.300">
    <property type="entry name" value="P-loop containing nucleotide triphosphate hydrolases"/>
    <property type="match status" value="1"/>
</dbReference>
<dbReference type="InterPro" id="IPR005517">
    <property type="entry name" value="Transl_elong_EFG/EF2_IV"/>
</dbReference>
<dbReference type="EMBL" id="QSIS01000003">
    <property type="protein sequence ID" value="RHD10230.1"/>
    <property type="molecule type" value="Genomic_DNA"/>
</dbReference>
<dbReference type="InterPro" id="IPR027417">
    <property type="entry name" value="P-loop_NTPase"/>
</dbReference>
<evidence type="ECO:0000313" key="7">
    <source>
        <dbReference type="EMBL" id="RHC14222.1"/>
    </source>
</evidence>
<evidence type="ECO:0000256" key="5">
    <source>
        <dbReference type="ARBA" id="ARBA00023251"/>
    </source>
</evidence>
<dbReference type="GO" id="GO:0006412">
    <property type="term" value="P:translation"/>
    <property type="evidence" value="ECO:0007669"/>
    <property type="project" value="UniProtKB-KW"/>
</dbReference>
<dbReference type="AlphaFoldDB" id="A0A413YYN8"/>
<reference evidence="10 11" key="1">
    <citation type="submission" date="2018-08" db="EMBL/GenBank/DDBJ databases">
        <title>A genome reference for cultivated species of the human gut microbiota.</title>
        <authorList>
            <person name="Zou Y."/>
            <person name="Xue W."/>
            <person name="Luo G."/>
        </authorList>
    </citation>
    <scope>NUCLEOTIDE SEQUENCE [LARGE SCALE GENOMIC DNA]</scope>
    <source>
        <strain evidence="9 11">AF36-7BH</strain>
        <strain evidence="8 10">AM32-2AC</strain>
        <strain evidence="7 12">AM37-3BH</strain>
    </source>
</reference>
<keyword evidence="5" id="KW-0046">Antibiotic resistance</keyword>
<dbReference type="Proteomes" id="UP000285201">
    <property type="component" value="Unassembled WGS sequence"/>
</dbReference>
<dbReference type="PRINTS" id="PR01037">
    <property type="entry name" value="TCRTETOQM"/>
</dbReference>
<dbReference type="Pfam" id="PF00679">
    <property type="entry name" value="EFG_C"/>
    <property type="match status" value="1"/>
</dbReference>
<dbReference type="Gene3D" id="3.30.70.240">
    <property type="match status" value="1"/>
</dbReference>
<evidence type="ECO:0000256" key="4">
    <source>
        <dbReference type="ARBA" id="ARBA00023134"/>
    </source>
</evidence>
<dbReference type="SMART" id="SM00889">
    <property type="entry name" value="EFG_IV"/>
    <property type="match status" value="1"/>
</dbReference>
<dbReference type="InterPro" id="IPR010298">
    <property type="entry name" value="YacP-like"/>
</dbReference>